<dbReference type="RefSeq" id="WP_262566838.1">
    <property type="nucleotide sequence ID" value="NZ_JAPFCC010000001.1"/>
</dbReference>
<dbReference type="Gene3D" id="3.40.50.1820">
    <property type="entry name" value="alpha/beta hydrolase"/>
    <property type="match status" value="1"/>
</dbReference>
<keyword evidence="1" id="KW-0121">Carboxypeptidase</keyword>
<dbReference type="EMBL" id="JAPFCC010000001">
    <property type="protein sequence ID" value="MCW7551840.1"/>
    <property type="molecule type" value="Genomic_DNA"/>
</dbReference>
<sequence length="397" mass="45320">MNGGPSASSIMLHLSGLGPKHAPVRQPDELNTDFNMTLSESPDSLLTIADLVFIDPPDTGFNRKTTWSRGDREQEQEDVYFTEEDDISDLYQYIDHLISTKRLYGRAIYIIGESYGAHRAVGIARKFAEQFRSLAGLVLISPALTSSTQAEGADIYLPAVASIMSFHNFIPKEDYNNVSQFSVEHYRKALAVYPESSAQLENEIANEVSKLTLLEVSWLLNHGLSYSLMDIDDVLVNQKRVAIDHYDGRYVKKDLNSKNPQSDRGMLLQSYVSIVDRLATWLASNGYYEPQSYQWKSRQPSNFLPNYYVPFNSDIDTMDSFLRARTRTRVIMTCGQYDLVVPCRAIERKTHKLRERFKERVTLDVYQSGHMPYIDPTERKKLLKSIKDMISSAHKSL</sequence>
<keyword evidence="2" id="KW-0645">Protease</keyword>
<evidence type="ECO:0000256" key="1">
    <source>
        <dbReference type="ARBA" id="ARBA00022645"/>
    </source>
</evidence>
<dbReference type="PANTHER" id="PTHR11802">
    <property type="entry name" value="SERINE PROTEASE FAMILY S10 SERINE CARBOXYPEPTIDASE"/>
    <property type="match status" value="1"/>
</dbReference>
<evidence type="ECO:0008006" key="8">
    <source>
        <dbReference type="Google" id="ProtNLM"/>
    </source>
</evidence>
<name>A0ABT3MR40_9GAMM</name>
<evidence type="ECO:0000256" key="3">
    <source>
        <dbReference type="ARBA" id="ARBA00022729"/>
    </source>
</evidence>
<evidence type="ECO:0000256" key="2">
    <source>
        <dbReference type="ARBA" id="ARBA00022670"/>
    </source>
</evidence>
<comment type="caution">
    <text evidence="6">The sequence shown here is derived from an EMBL/GenBank/DDBJ whole genome shotgun (WGS) entry which is preliminary data.</text>
</comment>
<dbReference type="Proteomes" id="UP001209854">
    <property type="component" value="Unassembled WGS sequence"/>
</dbReference>
<reference evidence="6 7" key="1">
    <citation type="submission" date="2022-10" db="EMBL/GenBank/DDBJ databases">
        <title>High-quality genome sequences of two octocoral-associated bacteria, Endozoicomonas euniceicola EF212 and Endozoicomonas gorgoniicola PS125.</title>
        <authorList>
            <person name="Chiou Y.-J."/>
            <person name="Chen Y.-H."/>
        </authorList>
    </citation>
    <scope>NUCLEOTIDE SEQUENCE [LARGE SCALE GENOMIC DNA]</scope>
    <source>
        <strain evidence="6 7">PS125</strain>
    </source>
</reference>
<evidence type="ECO:0000256" key="4">
    <source>
        <dbReference type="ARBA" id="ARBA00022801"/>
    </source>
</evidence>
<dbReference type="Pfam" id="PF00450">
    <property type="entry name" value="Peptidase_S10"/>
    <property type="match status" value="1"/>
</dbReference>
<keyword evidence="5" id="KW-0325">Glycoprotein</keyword>
<dbReference type="InterPro" id="IPR029058">
    <property type="entry name" value="AB_hydrolase_fold"/>
</dbReference>
<dbReference type="PANTHER" id="PTHR11802:SF3">
    <property type="entry name" value="RETINOID-INDUCIBLE SERINE CARBOXYPEPTIDASE"/>
    <property type="match status" value="1"/>
</dbReference>
<evidence type="ECO:0000256" key="5">
    <source>
        <dbReference type="ARBA" id="ARBA00023180"/>
    </source>
</evidence>
<keyword evidence="4" id="KW-0378">Hydrolase</keyword>
<protein>
    <recommendedName>
        <fullName evidence="8">Serine carboxypeptidase</fullName>
    </recommendedName>
</protein>
<gene>
    <name evidence="6" type="ORF">NX722_04130</name>
</gene>
<dbReference type="SUPFAM" id="SSF53474">
    <property type="entry name" value="alpha/beta-Hydrolases"/>
    <property type="match status" value="1"/>
</dbReference>
<organism evidence="6 7">
    <name type="scientific">Endozoicomonas gorgoniicola</name>
    <dbReference type="NCBI Taxonomy" id="1234144"/>
    <lineage>
        <taxon>Bacteria</taxon>
        <taxon>Pseudomonadati</taxon>
        <taxon>Pseudomonadota</taxon>
        <taxon>Gammaproteobacteria</taxon>
        <taxon>Oceanospirillales</taxon>
        <taxon>Endozoicomonadaceae</taxon>
        <taxon>Endozoicomonas</taxon>
    </lineage>
</organism>
<keyword evidence="7" id="KW-1185">Reference proteome</keyword>
<keyword evidence="3" id="KW-0732">Signal</keyword>
<evidence type="ECO:0000313" key="6">
    <source>
        <dbReference type="EMBL" id="MCW7551840.1"/>
    </source>
</evidence>
<evidence type="ECO:0000313" key="7">
    <source>
        <dbReference type="Proteomes" id="UP001209854"/>
    </source>
</evidence>
<accession>A0ABT3MR40</accession>
<proteinExistence type="predicted"/>
<dbReference type="InterPro" id="IPR001563">
    <property type="entry name" value="Peptidase_S10"/>
</dbReference>